<reference evidence="16 17" key="1">
    <citation type="journal article" date="2013" name="Curr. Biol.">
        <title>The Genome of the Foraminiferan Reticulomyxa filosa.</title>
        <authorList>
            <person name="Glockner G."/>
            <person name="Hulsmann N."/>
            <person name="Schleicher M."/>
            <person name="Noegel A.A."/>
            <person name="Eichinger L."/>
            <person name="Gallinger C."/>
            <person name="Pawlowski J."/>
            <person name="Sierra R."/>
            <person name="Euteneuer U."/>
            <person name="Pillet L."/>
            <person name="Moustafa A."/>
            <person name="Platzer M."/>
            <person name="Groth M."/>
            <person name="Szafranski K."/>
            <person name="Schliwa M."/>
        </authorList>
    </citation>
    <scope>NUCLEOTIDE SEQUENCE [LARGE SCALE GENOMIC DNA]</scope>
</reference>
<evidence type="ECO:0000313" key="16">
    <source>
        <dbReference type="EMBL" id="ETO21246.1"/>
    </source>
</evidence>
<evidence type="ECO:0000256" key="9">
    <source>
        <dbReference type="ARBA" id="ARBA00047761"/>
    </source>
</evidence>
<dbReference type="EC" id="3.1.3.16" evidence="12"/>
<evidence type="ECO:0000256" key="13">
    <source>
        <dbReference type="SAM" id="MobiDB-lite"/>
    </source>
</evidence>
<keyword evidence="8 12" id="KW-0539">Nucleus</keyword>
<sequence length="595" mass="68027">MISKLKLFKKITYPKLVTKIMYRFRLKKVGLNTVFFCKLLQLCSSAFLLFVYILPVFERWFYKAMDTNIQKERLILNLQYAFIAPTKDLDERYHPNQAQKKGYYVPGPVFEASKHVFTPALYQEIVGERNISNYCGLPTCPNLLCLQANAYGQSSALTSKSNTGEASPYLLDIKHKKIMKRVPTEYCSDRCLMASKAYAAQLEDASLPFNGCPSKVQQCITLIFSWYHSRVKITEKAQQKQANDAAKSQTEKAPPVVFPHVAADVCEQLTQDTSAEIPKQQTSELAANASVRGESSTVLSSSNNNNNNTNNSLMTQPTNNLKKWKNPSELLFSTSPFYNKQHPISGEKTIPLVGECVEKNPSELGKTETHENACVNANENKATVEKSESAKKDSDQNQSSKDKHENKENKDSKDDKENKEKKKKSEMTKEERHNDMYQQLSRNAQLLGFLLSWLSEETMHWLKHYRNSNASTSGYKNYALPIVDRDTRLRLNALLENMLPYLNGLLKKFHIHASKTSLIVTECKSFINTFTFRNSIPHLSPKEWCFIALIFLHTLSRTSLIFLKTEMFDQKETLENVLKNLGFEITFFQVMSDCF</sequence>
<comment type="function">
    <text evidence="12">Putative RNA polymerase II subunit B1 C-terminal domain (CTD) phosphatase involved in RNA polymerase II transcription regulation.</text>
</comment>
<evidence type="ECO:0000256" key="5">
    <source>
        <dbReference type="ARBA" id="ARBA00022801"/>
    </source>
</evidence>
<evidence type="ECO:0000256" key="7">
    <source>
        <dbReference type="ARBA" id="ARBA00022912"/>
    </source>
</evidence>
<dbReference type="GO" id="GO:0005634">
    <property type="term" value="C:nucleus"/>
    <property type="evidence" value="ECO:0007669"/>
    <property type="project" value="UniProtKB-SubCell"/>
</dbReference>
<evidence type="ECO:0000256" key="12">
    <source>
        <dbReference type="RuleBase" id="RU367080"/>
    </source>
</evidence>
<keyword evidence="14" id="KW-1133">Transmembrane helix</keyword>
<dbReference type="InterPro" id="IPR039693">
    <property type="entry name" value="Rtr1/RPAP2"/>
</dbReference>
<feature type="domain" description="RTR1-type" evidence="15">
    <location>
        <begin position="112"/>
        <end position="211"/>
    </location>
</feature>
<keyword evidence="5 12" id="KW-0378">Hydrolase</keyword>
<feature type="compositionally biased region" description="Low complexity" evidence="13">
    <location>
        <begin position="295"/>
        <end position="313"/>
    </location>
</feature>
<feature type="compositionally biased region" description="Basic and acidic residues" evidence="13">
    <location>
        <begin position="382"/>
        <end position="435"/>
    </location>
</feature>
<keyword evidence="7 12" id="KW-0904">Protein phosphatase</keyword>
<evidence type="ECO:0000259" key="15">
    <source>
        <dbReference type="PROSITE" id="PS51479"/>
    </source>
</evidence>
<dbReference type="InterPro" id="IPR038534">
    <property type="entry name" value="Rtr1/RPAP2_sf"/>
</dbReference>
<evidence type="ECO:0000313" key="17">
    <source>
        <dbReference type="Proteomes" id="UP000023152"/>
    </source>
</evidence>
<dbReference type="PROSITE" id="PS51479">
    <property type="entry name" value="ZF_RTR1"/>
    <property type="match status" value="1"/>
</dbReference>
<comment type="catalytic activity">
    <reaction evidence="9 12">
        <text>O-phospho-L-seryl-[protein] + H2O = L-seryl-[protein] + phosphate</text>
        <dbReference type="Rhea" id="RHEA:20629"/>
        <dbReference type="Rhea" id="RHEA-COMP:9863"/>
        <dbReference type="Rhea" id="RHEA-COMP:11604"/>
        <dbReference type="ChEBI" id="CHEBI:15377"/>
        <dbReference type="ChEBI" id="CHEBI:29999"/>
        <dbReference type="ChEBI" id="CHEBI:43474"/>
        <dbReference type="ChEBI" id="CHEBI:83421"/>
        <dbReference type="EC" id="3.1.3.16"/>
    </reaction>
</comment>
<evidence type="ECO:0000256" key="2">
    <source>
        <dbReference type="ARBA" id="ARBA00005676"/>
    </source>
</evidence>
<feature type="transmembrane region" description="Helical" evidence="14">
    <location>
        <begin position="29"/>
        <end position="54"/>
    </location>
</feature>
<dbReference type="Proteomes" id="UP000023152">
    <property type="component" value="Unassembled WGS sequence"/>
</dbReference>
<accession>X6N5E8</accession>
<evidence type="ECO:0000256" key="1">
    <source>
        <dbReference type="ARBA" id="ARBA00004123"/>
    </source>
</evidence>
<dbReference type="InterPro" id="IPR007308">
    <property type="entry name" value="Rtr1/RPAP2_dom"/>
</dbReference>
<evidence type="ECO:0000256" key="6">
    <source>
        <dbReference type="ARBA" id="ARBA00022833"/>
    </source>
</evidence>
<feature type="region of interest" description="Disordered" evidence="13">
    <location>
        <begin position="274"/>
        <end position="318"/>
    </location>
</feature>
<gene>
    <name evidence="16" type="ORF">RFI_15955</name>
</gene>
<name>X6N5E8_RETFI</name>
<protein>
    <recommendedName>
        <fullName evidence="12">RNA polymerase II subunit B1 CTD phosphatase RPAP2 homolog</fullName>
        <ecNumber evidence="12">3.1.3.16</ecNumber>
    </recommendedName>
</protein>
<dbReference type="EMBL" id="ASPP01011814">
    <property type="protein sequence ID" value="ETO21246.1"/>
    <property type="molecule type" value="Genomic_DNA"/>
</dbReference>
<dbReference type="PANTHER" id="PTHR14732:SF0">
    <property type="entry name" value="RNA POLYMERASE II SUBUNIT B1 CTD PHOSPHATASE RPAP2-RELATED"/>
    <property type="match status" value="1"/>
</dbReference>
<feature type="non-terminal residue" evidence="16">
    <location>
        <position position="595"/>
    </location>
</feature>
<comment type="caution">
    <text evidence="16">The sequence shown here is derived from an EMBL/GenBank/DDBJ whole genome shotgun (WGS) entry which is preliminary data.</text>
</comment>
<dbReference type="GO" id="GO:0043175">
    <property type="term" value="F:RNA polymerase core enzyme binding"/>
    <property type="evidence" value="ECO:0007669"/>
    <property type="project" value="UniProtKB-UniRule"/>
</dbReference>
<keyword evidence="6 12" id="KW-0862">Zinc</keyword>
<dbReference type="OrthoDB" id="2590500at2759"/>
<feature type="compositionally biased region" description="Polar residues" evidence="13">
    <location>
        <begin position="274"/>
        <end position="285"/>
    </location>
</feature>
<dbReference type="GO" id="GO:0008420">
    <property type="term" value="F:RNA polymerase II CTD heptapeptide repeat phosphatase activity"/>
    <property type="evidence" value="ECO:0007669"/>
    <property type="project" value="UniProtKB-UniRule"/>
</dbReference>
<keyword evidence="4 12" id="KW-0863">Zinc-finger</keyword>
<keyword evidence="17" id="KW-1185">Reference proteome</keyword>
<evidence type="ECO:0000256" key="4">
    <source>
        <dbReference type="ARBA" id="ARBA00022771"/>
    </source>
</evidence>
<organism evidence="16 17">
    <name type="scientific">Reticulomyxa filosa</name>
    <dbReference type="NCBI Taxonomy" id="46433"/>
    <lineage>
        <taxon>Eukaryota</taxon>
        <taxon>Sar</taxon>
        <taxon>Rhizaria</taxon>
        <taxon>Retaria</taxon>
        <taxon>Foraminifera</taxon>
        <taxon>Monothalamids</taxon>
        <taxon>Reticulomyxidae</taxon>
        <taxon>Reticulomyxa</taxon>
    </lineage>
</organism>
<evidence type="ECO:0000256" key="10">
    <source>
        <dbReference type="ARBA" id="ARBA00048336"/>
    </source>
</evidence>
<evidence type="ECO:0000256" key="3">
    <source>
        <dbReference type="ARBA" id="ARBA00022723"/>
    </source>
</evidence>
<comment type="subcellular location">
    <subcellularLocation>
        <location evidence="1 12">Nucleus</location>
    </subcellularLocation>
</comment>
<keyword evidence="14" id="KW-0472">Membrane</keyword>
<dbReference type="Pfam" id="PF04181">
    <property type="entry name" value="RPAP2_Rtr1"/>
    <property type="match status" value="1"/>
</dbReference>
<feature type="region of interest" description="Disordered" evidence="13">
    <location>
        <begin position="363"/>
        <end position="436"/>
    </location>
</feature>
<dbReference type="PANTHER" id="PTHR14732">
    <property type="entry name" value="RNA POLYMERASE II SUBUNIT B1 CTD PHOSPHATASE RPAP2-RELATED"/>
    <property type="match status" value="1"/>
</dbReference>
<keyword evidence="3 12" id="KW-0479">Metal-binding</keyword>
<proteinExistence type="inferred from homology"/>
<comment type="catalytic activity">
    <reaction evidence="10 12">
        <text>O-phospho-L-threonyl-[protein] + H2O = L-threonyl-[protein] + phosphate</text>
        <dbReference type="Rhea" id="RHEA:47004"/>
        <dbReference type="Rhea" id="RHEA-COMP:11060"/>
        <dbReference type="Rhea" id="RHEA-COMP:11605"/>
        <dbReference type="ChEBI" id="CHEBI:15377"/>
        <dbReference type="ChEBI" id="CHEBI:30013"/>
        <dbReference type="ChEBI" id="CHEBI:43474"/>
        <dbReference type="ChEBI" id="CHEBI:61977"/>
        <dbReference type="EC" id="3.1.3.16"/>
    </reaction>
</comment>
<evidence type="ECO:0000256" key="11">
    <source>
        <dbReference type="PROSITE-ProRule" id="PRU00812"/>
    </source>
</evidence>
<keyword evidence="14" id="KW-0812">Transmembrane</keyword>
<dbReference type="Gene3D" id="1.25.40.820">
    <property type="match status" value="1"/>
</dbReference>
<comment type="similarity">
    <text evidence="2 11 12">Belongs to the RPAP2 family.</text>
</comment>
<dbReference type="GO" id="GO:0008270">
    <property type="term" value="F:zinc ion binding"/>
    <property type="evidence" value="ECO:0007669"/>
    <property type="project" value="UniProtKB-KW"/>
</dbReference>
<dbReference type="AlphaFoldDB" id="X6N5E8"/>
<evidence type="ECO:0000256" key="14">
    <source>
        <dbReference type="SAM" id="Phobius"/>
    </source>
</evidence>
<evidence type="ECO:0000256" key="8">
    <source>
        <dbReference type="ARBA" id="ARBA00023242"/>
    </source>
</evidence>
<dbReference type="GO" id="GO:0005737">
    <property type="term" value="C:cytoplasm"/>
    <property type="evidence" value="ECO:0007669"/>
    <property type="project" value="TreeGrafter"/>
</dbReference>